<dbReference type="Gene3D" id="3.20.20.80">
    <property type="entry name" value="Glycosidases"/>
    <property type="match status" value="1"/>
</dbReference>
<evidence type="ECO:0000256" key="3">
    <source>
        <dbReference type="ARBA" id="ARBA00022729"/>
    </source>
</evidence>
<dbReference type="AlphaFoldDB" id="A0A7R8YXR8"/>
<dbReference type="OrthoDB" id="65569at2759"/>
<evidence type="ECO:0000313" key="10">
    <source>
        <dbReference type="Proteomes" id="UP000594454"/>
    </source>
</evidence>
<dbReference type="GO" id="GO:0005975">
    <property type="term" value="P:carbohydrate metabolic process"/>
    <property type="evidence" value="ECO:0007669"/>
    <property type="project" value="InterPro"/>
</dbReference>
<protein>
    <recommendedName>
        <fullName evidence="11">Beta-glucosidase</fullName>
    </recommendedName>
</protein>
<dbReference type="Proteomes" id="UP000594454">
    <property type="component" value="Chromosome 5"/>
</dbReference>
<evidence type="ECO:0000256" key="8">
    <source>
        <dbReference type="SAM" id="SignalP"/>
    </source>
</evidence>
<feature type="signal peptide" evidence="8">
    <location>
        <begin position="1"/>
        <end position="21"/>
    </location>
</feature>
<dbReference type="PANTHER" id="PTHR10353:SF36">
    <property type="entry name" value="LP05116P"/>
    <property type="match status" value="1"/>
</dbReference>
<dbReference type="PRINTS" id="PR00131">
    <property type="entry name" value="GLHYDRLASE1"/>
</dbReference>
<dbReference type="InParanoid" id="A0A7R8YXR8"/>
<organism evidence="9 10">
    <name type="scientific">Hermetia illucens</name>
    <name type="common">Black soldier fly</name>
    <dbReference type="NCBI Taxonomy" id="343691"/>
    <lineage>
        <taxon>Eukaryota</taxon>
        <taxon>Metazoa</taxon>
        <taxon>Ecdysozoa</taxon>
        <taxon>Arthropoda</taxon>
        <taxon>Hexapoda</taxon>
        <taxon>Insecta</taxon>
        <taxon>Pterygota</taxon>
        <taxon>Neoptera</taxon>
        <taxon>Endopterygota</taxon>
        <taxon>Diptera</taxon>
        <taxon>Brachycera</taxon>
        <taxon>Stratiomyomorpha</taxon>
        <taxon>Stratiomyidae</taxon>
        <taxon>Hermetiinae</taxon>
        <taxon>Hermetia</taxon>
    </lineage>
</organism>
<evidence type="ECO:0000256" key="5">
    <source>
        <dbReference type="ARBA" id="ARBA00023180"/>
    </source>
</evidence>
<evidence type="ECO:0000256" key="6">
    <source>
        <dbReference type="ARBA" id="ARBA00023295"/>
    </source>
</evidence>
<dbReference type="PROSITE" id="PS00653">
    <property type="entry name" value="GLYCOSYL_HYDROL_F1_2"/>
    <property type="match status" value="1"/>
</dbReference>
<comment type="similarity">
    <text evidence="1 7">Belongs to the glycosyl hydrolase 1 family.</text>
</comment>
<dbReference type="InterPro" id="IPR033132">
    <property type="entry name" value="GH_1_N_CS"/>
</dbReference>
<evidence type="ECO:0000256" key="4">
    <source>
        <dbReference type="ARBA" id="ARBA00022801"/>
    </source>
</evidence>
<accession>A0A7R8YXR8</accession>
<name>A0A7R8YXR8_HERIL</name>
<dbReference type="FunFam" id="3.20.20.80:FF:000013">
    <property type="entry name" value="lactase-phlorizin hydrolase"/>
    <property type="match status" value="1"/>
</dbReference>
<keyword evidence="5" id="KW-0325">Glycoprotein</keyword>
<keyword evidence="4" id="KW-0378">Hydrolase</keyword>
<reference evidence="9 10" key="1">
    <citation type="submission" date="2020-11" db="EMBL/GenBank/DDBJ databases">
        <authorList>
            <person name="Wallbank WR R."/>
            <person name="Pardo Diaz C."/>
            <person name="Kozak K."/>
            <person name="Martin S."/>
            <person name="Jiggins C."/>
            <person name="Moest M."/>
            <person name="Warren A I."/>
            <person name="Generalovic N T."/>
            <person name="Byers J.R.P. K."/>
            <person name="Montejo-Kovacevich G."/>
            <person name="Yen C E."/>
        </authorList>
    </citation>
    <scope>NUCLEOTIDE SEQUENCE [LARGE SCALE GENOMIC DNA]</scope>
</reference>
<keyword evidence="6" id="KW-0326">Glycosidase</keyword>
<keyword evidence="10" id="KW-1185">Reference proteome</keyword>
<dbReference type="OMA" id="YDVPQYL"/>
<dbReference type="InterPro" id="IPR017853">
    <property type="entry name" value="GH"/>
</dbReference>
<evidence type="ECO:0000256" key="2">
    <source>
        <dbReference type="ARBA" id="ARBA00011738"/>
    </source>
</evidence>
<dbReference type="SUPFAM" id="SSF51445">
    <property type="entry name" value="(Trans)glycosidases"/>
    <property type="match status" value="1"/>
</dbReference>
<evidence type="ECO:0000256" key="7">
    <source>
        <dbReference type="RuleBase" id="RU003690"/>
    </source>
</evidence>
<evidence type="ECO:0000313" key="9">
    <source>
        <dbReference type="EMBL" id="CAD7089708.1"/>
    </source>
</evidence>
<keyword evidence="3 8" id="KW-0732">Signal</keyword>
<dbReference type="InterPro" id="IPR001360">
    <property type="entry name" value="Glyco_hydro_1"/>
</dbReference>
<proteinExistence type="inferred from homology"/>
<evidence type="ECO:0008006" key="11">
    <source>
        <dbReference type="Google" id="ProtNLM"/>
    </source>
</evidence>
<gene>
    <name evidence="9" type="ORF">HERILL_LOCUS12241</name>
</gene>
<evidence type="ECO:0000256" key="1">
    <source>
        <dbReference type="ARBA" id="ARBA00010838"/>
    </source>
</evidence>
<dbReference type="PANTHER" id="PTHR10353">
    <property type="entry name" value="GLYCOSYL HYDROLASE"/>
    <property type="match status" value="1"/>
</dbReference>
<feature type="chain" id="PRO_5031024073" description="Beta-glucosidase" evidence="8">
    <location>
        <begin position="22"/>
        <end position="491"/>
    </location>
</feature>
<comment type="subunit">
    <text evidence="2">Homodimer.</text>
</comment>
<dbReference type="Pfam" id="PF00232">
    <property type="entry name" value="Glyco_hydro_1"/>
    <property type="match status" value="1"/>
</dbReference>
<dbReference type="GO" id="GO:0008422">
    <property type="term" value="F:beta-glucosidase activity"/>
    <property type="evidence" value="ECO:0007669"/>
    <property type="project" value="TreeGrafter"/>
</dbReference>
<sequence length="491" mass="56276">MQIKCISVSYILCLTFVGTYGSENAPTNDFPASFKFGVATAAFQIEGGWKEDGKGPSIWDVGTHEHPNSVVDGTNADIADDSYHQIDRDIEMLRDLGVNFYRFSIAWTRIMPNGDRSSLNRFGIQYYNTLIDKLVANSIEPMVTMYHYDLPYELQKIGGLTNPLFPQYFESYANVLYSNFGDRVKLWITFNEPSDYCVPGYGAGSEPPFVNATGIGEYLCMHHSIIAHARAFHLYKRDYFKQQGGKIGIVSSSRFYFSRTNDTGIVNRALQFNLGWTMHPIFSKSGNYPEVMIRDIASNSQMEGREWSRLPEFDEFSIAYIRGAADFLGLNYYTSRYVQLGPHAETKNPSWEKDARLNCSVDPSWKRAKTPWLYNVPEGLGGLLRWIKEEYNNVEVIITENGWSDDGRLNDQGRVDSLKEHLRYVSQAIKKHGCNVIAYSHWSLMDNFEWLKGYSERFGLYYVNISSPERTRVPKKSSDVYKRIIATRKLD</sequence>
<dbReference type="EMBL" id="LR899013">
    <property type="protein sequence ID" value="CAD7089708.1"/>
    <property type="molecule type" value="Genomic_DNA"/>
</dbReference>